<organism evidence="3 4">
    <name type="scientific">Deinococcus aerophilus</name>
    <dbReference type="NCBI Taxonomy" id="522488"/>
    <lineage>
        <taxon>Bacteria</taxon>
        <taxon>Thermotogati</taxon>
        <taxon>Deinococcota</taxon>
        <taxon>Deinococci</taxon>
        <taxon>Deinococcales</taxon>
        <taxon>Deinococcaceae</taxon>
        <taxon>Deinococcus</taxon>
    </lineage>
</organism>
<evidence type="ECO:0000259" key="2">
    <source>
        <dbReference type="Pfam" id="PF14326"/>
    </source>
</evidence>
<gene>
    <name evidence="3" type="ORF">GCM10010841_00670</name>
</gene>
<evidence type="ECO:0000313" key="4">
    <source>
        <dbReference type="Proteomes" id="UP000661918"/>
    </source>
</evidence>
<keyword evidence="1" id="KW-0732">Signal</keyword>
<dbReference type="EMBL" id="BMOM01000001">
    <property type="protein sequence ID" value="GGL96092.1"/>
    <property type="molecule type" value="Genomic_DNA"/>
</dbReference>
<dbReference type="InterPro" id="IPR025493">
    <property type="entry name" value="DUF4384"/>
</dbReference>
<dbReference type="PANTHER" id="PTHR36194">
    <property type="entry name" value="S-LAYER-LIKE PROTEIN"/>
    <property type="match status" value="1"/>
</dbReference>
<sequence length="205" mass="22000">MTVSFLKKSALLFAATTALLGLAVPAAAAPKISAQSIIVNPVPTTLQARVWVDRDPSGDRNPGYRIGEQITLYTSVNENAYVYLFNVNPDGSTDQILPNRISASNYVRAGQTRAFPASGDKFVFNVAGPYGLNRVLVIASRRPLSLSELSSYRSSGDSFATVKPRSSQGLAQALSIVVDPVPSPVTQPVPQTDWISDTAYYTVAY</sequence>
<feature type="signal peptide" evidence="1">
    <location>
        <begin position="1"/>
        <end position="28"/>
    </location>
</feature>
<comment type="caution">
    <text evidence="3">The sequence shown here is derived from an EMBL/GenBank/DDBJ whole genome shotgun (WGS) entry which is preliminary data.</text>
</comment>
<reference evidence="4" key="1">
    <citation type="journal article" date="2019" name="Int. J. Syst. Evol. Microbiol.">
        <title>The Global Catalogue of Microorganisms (GCM) 10K type strain sequencing project: providing services to taxonomists for standard genome sequencing and annotation.</title>
        <authorList>
            <consortium name="The Broad Institute Genomics Platform"/>
            <consortium name="The Broad Institute Genome Sequencing Center for Infectious Disease"/>
            <person name="Wu L."/>
            <person name="Ma J."/>
        </authorList>
    </citation>
    <scope>NUCLEOTIDE SEQUENCE [LARGE SCALE GENOMIC DNA]</scope>
    <source>
        <strain evidence="4">JCM 15443</strain>
    </source>
</reference>
<keyword evidence="4" id="KW-1185">Reference proteome</keyword>
<feature type="chain" id="PRO_5045087281" description="DUF4384 domain-containing protein" evidence="1">
    <location>
        <begin position="29"/>
        <end position="205"/>
    </location>
</feature>
<name>A0ABQ2GHQ6_9DEIO</name>
<dbReference type="Pfam" id="PF14326">
    <property type="entry name" value="DUF4384"/>
    <property type="match status" value="1"/>
</dbReference>
<evidence type="ECO:0000313" key="3">
    <source>
        <dbReference type="EMBL" id="GGL96092.1"/>
    </source>
</evidence>
<protein>
    <recommendedName>
        <fullName evidence="2">DUF4384 domain-containing protein</fullName>
    </recommendedName>
</protein>
<accession>A0ABQ2GHQ6</accession>
<dbReference type="Proteomes" id="UP000661918">
    <property type="component" value="Unassembled WGS sequence"/>
</dbReference>
<proteinExistence type="predicted"/>
<feature type="domain" description="DUF4384" evidence="2">
    <location>
        <begin position="64"/>
        <end position="143"/>
    </location>
</feature>
<dbReference type="RefSeq" id="WP_188900174.1">
    <property type="nucleotide sequence ID" value="NZ_BMOM01000001.1"/>
</dbReference>
<dbReference type="PANTHER" id="PTHR36194:SF1">
    <property type="entry name" value="S-LAYER-LIKE PROTEIN"/>
    <property type="match status" value="1"/>
</dbReference>
<evidence type="ECO:0000256" key="1">
    <source>
        <dbReference type="SAM" id="SignalP"/>
    </source>
</evidence>